<comment type="similarity">
    <text evidence="1">Belongs to the short-chain dehydrogenases/reductases (SDR) family.</text>
</comment>
<dbReference type="GO" id="GO:0016491">
    <property type="term" value="F:oxidoreductase activity"/>
    <property type="evidence" value="ECO:0007669"/>
    <property type="project" value="UniProtKB-KW"/>
</dbReference>
<keyword evidence="2" id="KW-0560">Oxidoreductase</keyword>
<name>A0A1E5LJ74_9BACI</name>
<proteinExistence type="inferred from homology"/>
<dbReference type="OrthoDB" id="9803333at2"/>
<comment type="caution">
    <text evidence="3">The sequence shown here is derived from an EMBL/GenBank/DDBJ whole genome shotgun (WGS) entry which is preliminary data.</text>
</comment>
<accession>A0A1E5LJ74</accession>
<sequence length="238" mass="25800">MERWAFITGASGGIGQAIAKRLAKDGYNLYLHYYQNEQAVTSLQHELDVPSYVIQADLTKPSAIEEIKQQLTTSIDLCVHNSGRSVFGLITDMDSDTVTDMVNLHCTVPYLLTKEIIPNMVSKRSGHVVFITSIWGEIGASCETLYSMVKGGQNALVKALAKELAPSGVYVNGVSPGAVQTDMLNTFSEADIQMLTEEIPAQRLAEPNEIAAVVSFLCSKDASYVNGQIIGVNGGWHT</sequence>
<organism evidence="3 4">
    <name type="scientific">Bacillus solimangrovi</name>
    <dbReference type="NCBI Taxonomy" id="1305675"/>
    <lineage>
        <taxon>Bacteria</taxon>
        <taxon>Bacillati</taxon>
        <taxon>Bacillota</taxon>
        <taxon>Bacilli</taxon>
        <taxon>Bacillales</taxon>
        <taxon>Bacillaceae</taxon>
        <taxon>Bacillus</taxon>
    </lineage>
</organism>
<dbReference type="FunFam" id="3.40.50.720:FF:000173">
    <property type="entry name" value="3-oxoacyl-[acyl-carrier protein] reductase"/>
    <property type="match status" value="1"/>
</dbReference>
<gene>
    <name evidence="3" type="primary">fabG</name>
    <name evidence="3" type="ORF">BFG57_09870</name>
</gene>
<dbReference type="PANTHER" id="PTHR42879:SF2">
    <property type="entry name" value="3-OXOACYL-[ACYL-CARRIER-PROTEIN] REDUCTASE FABG"/>
    <property type="match status" value="1"/>
</dbReference>
<dbReference type="STRING" id="1305675.BFG57_09870"/>
<dbReference type="InterPro" id="IPR050259">
    <property type="entry name" value="SDR"/>
</dbReference>
<evidence type="ECO:0000313" key="3">
    <source>
        <dbReference type="EMBL" id="OEH94143.1"/>
    </source>
</evidence>
<evidence type="ECO:0000256" key="2">
    <source>
        <dbReference type="ARBA" id="ARBA00023002"/>
    </source>
</evidence>
<dbReference type="InterPro" id="IPR036291">
    <property type="entry name" value="NAD(P)-bd_dom_sf"/>
</dbReference>
<dbReference type="SUPFAM" id="SSF51735">
    <property type="entry name" value="NAD(P)-binding Rossmann-fold domains"/>
    <property type="match status" value="1"/>
</dbReference>
<dbReference type="Proteomes" id="UP000095209">
    <property type="component" value="Unassembled WGS sequence"/>
</dbReference>
<dbReference type="EMBL" id="MJEH01000005">
    <property type="protein sequence ID" value="OEH94143.1"/>
    <property type="molecule type" value="Genomic_DNA"/>
</dbReference>
<dbReference type="NCBIfam" id="NF047420">
    <property type="entry name" value="EF_P_mod_YmfI"/>
    <property type="match status" value="1"/>
</dbReference>
<dbReference type="RefSeq" id="WP_069715912.1">
    <property type="nucleotide sequence ID" value="NZ_MJEH01000005.1"/>
</dbReference>
<dbReference type="PANTHER" id="PTHR42879">
    <property type="entry name" value="3-OXOACYL-(ACYL-CARRIER-PROTEIN) REDUCTASE"/>
    <property type="match status" value="1"/>
</dbReference>
<reference evidence="3 4" key="1">
    <citation type="submission" date="2016-08" db="EMBL/GenBank/DDBJ databases">
        <title>Genome of Bacillus solimangrovi GH2-4.</title>
        <authorList>
            <person name="Lim S."/>
            <person name="Kim B.-C."/>
        </authorList>
    </citation>
    <scope>NUCLEOTIDE SEQUENCE [LARGE SCALE GENOMIC DNA]</scope>
    <source>
        <strain evidence="3 4">GH2-4</strain>
    </source>
</reference>
<dbReference type="InterPro" id="IPR002347">
    <property type="entry name" value="SDR_fam"/>
</dbReference>
<evidence type="ECO:0000256" key="1">
    <source>
        <dbReference type="ARBA" id="ARBA00006484"/>
    </source>
</evidence>
<protein>
    <submittedName>
        <fullName evidence="3">3-oxoacyl-ACP reductase</fullName>
    </submittedName>
</protein>
<dbReference type="AlphaFoldDB" id="A0A1E5LJ74"/>
<dbReference type="PRINTS" id="PR00081">
    <property type="entry name" value="GDHRDH"/>
</dbReference>
<dbReference type="CDD" id="cd05233">
    <property type="entry name" value="SDR_c"/>
    <property type="match status" value="1"/>
</dbReference>
<dbReference type="Gene3D" id="3.40.50.720">
    <property type="entry name" value="NAD(P)-binding Rossmann-like Domain"/>
    <property type="match status" value="1"/>
</dbReference>
<keyword evidence="4" id="KW-1185">Reference proteome</keyword>
<evidence type="ECO:0000313" key="4">
    <source>
        <dbReference type="Proteomes" id="UP000095209"/>
    </source>
</evidence>
<dbReference type="Pfam" id="PF13561">
    <property type="entry name" value="adh_short_C2"/>
    <property type="match status" value="1"/>
</dbReference>